<sequence>MTKSDSSVAETFMRKAVIVLTSKIAGVLPFSLSIFCTRVTPRLWFYPTSWAKEGCFRRNEFQLSLVLLPQKHEVKRLKNTK</sequence>
<dbReference type="RefSeq" id="WP_147344442.1">
    <property type="nucleotide sequence ID" value="NZ_BMPA01000021.1"/>
</dbReference>
<name>A0A7X5YAD8_9BACT</name>
<accession>A0A7X5YAD8</accession>
<gene>
    <name evidence="2" type="ORF">F1644_22160</name>
    <name evidence="1" type="ORF">GGR15_001150</name>
</gene>
<evidence type="ECO:0000313" key="3">
    <source>
        <dbReference type="Proteomes" id="UP000576368"/>
    </source>
</evidence>
<keyword evidence="4" id="KW-1185">Reference proteome</keyword>
<proteinExistence type="predicted"/>
<dbReference type="GeneID" id="86894061"/>
<reference evidence="1 3" key="2">
    <citation type="submission" date="2020-03" db="EMBL/GenBank/DDBJ databases">
        <title>Genomic Encyclopedia of Type Strains, Phase IV (KMG-IV): sequencing the most valuable type-strain genomes for metagenomic binning, comparative biology and taxonomic classification.</title>
        <authorList>
            <person name="Goeker M."/>
        </authorList>
    </citation>
    <scope>NUCLEOTIDE SEQUENCE [LARGE SCALE GENOMIC DNA]</scope>
    <source>
        <strain evidence="1 3">DSM 105722</strain>
    </source>
</reference>
<dbReference type="AlphaFoldDB" id="A0A7X5YAD8"/>
<reference evidence="2 4" key="1">
    <citation type="submission" date="2019-09" db="EMBL/GenBank/DDBJ databases">
        <title>Butyricimonas paravirosa DSM 105722 (=214-4 = JCM 18677 = CCUG 65563).</title>
        <authorList>
            <person name="Le Roy T."/>
            <person name="Cani P.D."/>
        </authorList>
    </citation>
    <scope>NUCLEOTIDE SEQUENCE [LARGE SCALE GENOMIC DNA]</scope>
    <source>
        <strain evidence="2 4">DSM 105722</strain>
    </source>
</reference>
<evidence type="ECO:0000313" key="4">
    <source>
        <dbReference type="Proteomes" id="UP001302374"/>
    </source>
</evidence>
<dbReference type="EMBL" id="CP043839">
    <property type="protein sequence ID" value="WOF14791.1"/>
    <property type="molecule type" value="Genomic_DNA"/>
</dbReference>
<evidence type="ECO:0000313" key="1">
    <source>
        <dbReference type="EMBL" id="NJC17539.1"/>
    </source>
</evidence>
<dbReference type="Proteomes" id="UP000576368">
    <property type="component" value="Unassembled WGS sequence"/>
</dbReference>
<organism evidence="1 3">
    <name type="scientific">Butyricimonas paravirosa</name>
    <dbReference type="NCBI Taxonomy" id="1472417"/>
    <lineage>
        <taxon>Bacteria</taxon>
        <taxon>Pseudomonadati</taxon>
        <taxon>Bacteroidota</taxon>
        <taxon>Bacteroidia</taxon>
        <taxon>Bacteroidales</taxon>
        <taxon>Odoribacteraceae</taxon>
        <taxon>Butyricimonas</taxon>
    </lineage>
</organism>
<protein>
    <submittedName>
        <fullName evidence="1">Uncharacterized protein</fullName>
    </submittedName>
</protein>
<dbReference type="EMBL" id="JAATLI010000003">
    <property type="protein sequence ID" value="NJC17539.1"/>
    <property type="molecule type" value="Genomic_DNA"/>
</dbReference>
<dbReference type="Proteomes" id="UP001302374">
    <property type="component" value="Chromosome"/>
</dbReference>
<evidence type="ECO:0000313" key="2">
    <source>
        <dbReference type="EMBL" id="WOF14791.1"/>
    </source>
</evidence>